<accession>A0ABR3B707</accession>
<dbReference type="PANTHER" id="PTHR46026">
    <property type="entry name" value="RHO-TYPE GUANINE NUCLEOTIDE EXCHANGE FACTOR, ISOFORM F"/>
    <property type="match status" value="1"/>
</dbReference>
<dbReference type="PRINTS" id="PR00452">
    <property type="entry name" value="SH3DOMAIN"/>
</dbReference>
<dbReference type="InterPro" id="IPR036028">
    <property type="entry name" value="SH3-like_dom_sf"/>
</dbReference>
<dbReference type="SMART" id="SM00326">
    <property type="entry name" value="SH3"/>
    <property type="match status" value="1"/>
</dbReference>
<keyword evidence="1 2" id="KW-0728">SH3 domain</keyword>
<proteinExistence type="predicted"/>
<dbReference type="PRINTS" id="PR00499">
    <property type="entry name" value="P67PHOX"/>
</dbReference>
<dbReference type="Proteomes" id="UP001448207">
    <property type="component" value="Unassembled WGS sequence"/>
</dbReference>
<dbReference type="Pfam" id="PF00018">
    <property type="entry name" value="SH3_1"/>
    <property type="match status" value="1"/>
</dbReference>
<feature type="non-terminal residue" evidence="4">
    <location>
        <position position="131"/>
    </location>
</feature>
<evidence type="ECO:0000313" key="5">
    <source>
        <dbReference type="Proteomes" id="UP001448207"/>
    </source>
</evidence>
<gene>
    <name evidence="4" type="ORF">J3Q64DRAFT_1616728</name>
</gene>
<sequence>MASVPICCRVRALYSFNSNDPASLTFEEDDYIDVLNKLESGWWDGWCSGRRGWFPSNYVQVIEEYDDENTNTIQGDEPISRRNNEYRLSLASQGPSTNTSWTLQQTEDGSDCYFYNHVTGEMRSSHPGDTD</sequence>
<keyword evidence="5" id="KW-1185">Reference proteome</keyword>
<dbReference type="Gene3D" id="2.30.30.40">
    <property type="entry name" value="SH3 Domains"/>
    <property type="match status" value="1"/>
</dbReference>
<reference evidence="4 5" key="1">
    <citation type="submission" date="2024-04" db="EMBL/GenBank/DDBJ databases">
        <title>Symmetric and asymmetric DNA N6-adenine methylation regulates different biological responses in Mucorales.</title>
        <authorList>
            <consortium name="Lawrence Berkeley National Laboratory"/>
            <person name="Lax C."/>
            <person name="Mondo S.J."/>
            <person name="Osorio-Concepcion M."/>
            <person name="Muszewska A."/>
            <person name="Corrochano-Luque M."/>
            <person name="Gutierrez G."/>
            <person name="Riley R."/>
            <person name="Lipzen A."/>
            <person name="Guo J."/>
            <person name="Hundley H."/>
            <person name="Amirebrahimi M."/>
            <person name="Ng V."/>
            <person name="Lorenzo-Gutierrez D."/>
            <person name="Binder U."/>
            <person name="Yang J."/>
            <person name="Song Y."/>
            <person name="Canovas D."/>
            <person name="Navarro E."/>
            <person name="Freitag M."/>
            <person name="Gabaldon T."/>
            <person name="Grigoriev I.V."/>
            <person name="Corrochano L.M."/>
            <person name="Nicolas F.E."/>
            <person name="Garre V."/>
        </authorList>
    </citation>
    <scope>NUCLEOTIDE SEQUENCE [LARGE SCALE GENOMIC DNA]</scope>
    <source>
        <strain evidence="4 5">L51</strain>
    </source>
</reference>
<evidence type="ECO:0000313" key="4">
    <source>
        <dbReference type="EMBL" id="KAL0091414.1"/>
    </source>
</evidence>
<dbReference type="SUPFAM" id="SSF50044">
    <property type="entry name" value="SH3-domain"/>
    <property type="match status" value="1"/>
</dbReference>
<dbReference type="InterPro" id="IPR001452">
    <property type="entry name" value="SH3_domain"/>
</dbReference>
<dbReference type="PANTHER" id="PTHR46026:SF1">
    <property type="entry name" value="RHO-TYPE GUANINE NUCLEOTIDE EXCHANGE FACTOR, ISOFORM F"/>
    <property type="match status" value="1"/>
</dbReference>
<dbReference type="PROSITE" id="PS50002">
    <property type="entry name" value="SH3"/>
    <property type="match status" value="1"/>
</dbReference>
<organism evidence="4 5">
    <name type="scientific">Phycomyces blakesleeanus</name>
    <dbReference type="NCBI Taxonomy" id="4837"/>
    <lineage>
        <taxon>Eukaryota</taxon>
        <taxon>Fungi</taxon>
        <taxon>Fungi incertae sedis</taxon>
        <taxon>Mucoromycota</taxon>
        <taxon>Mucoromycotina</taxon>
        <taxon>Mucoromycetes</taxon>
        <taxon>Mucorales</taxon>
        <taxon>Phycomycetaceae</taxon>
        <taxon>Phycomyces</taxon>
    </lineage>
</organism>
<evidence type="ECO:0000259" key="3">
    <source>
        <dbReference type="PROSITE" id="PS50002"/>
    </source>
</evidence>
<name>A0ABR3B707_PHYBL</name>
<evidence type="ECO:0000256" key="1">
    <source>
        <dbReference type="ARBA" id="ARBA00022443"/>
    </source>
</evidence>
<protein>
    <submittedName>
        <fullName evidence="4">SH3 domain-containing protein</fullName>
    </submittedName>
</protein>
<comment type="caution">
    <text evidence="4">The sequence shown here is derived from an EMBL/GenBank/DDBJ whole genome shotgun (WGS) entry which is preliminary data.</text>
</comment>
<feature type="domain" description="SH3" evidence="3">
    <location>
        <begin position="5"/>
        <end position="64"/>
    </location>
</feature>
<dbReference type="EMBL" id="JBCLYO010000003">
    <property type="protein sequence ID" value="KAL0091414.1"/>
    <property type="molecule type" value="Genomic_DNA"/>
</dbReference>
<evidence type="ECO:0000256" key="2">
    <source>
        <dbReference type="PROSITE-ProRule" id="PRU00192"/>
    </source>
</evidence>